<feature type="non-terminal residue" evidence="2">
    <location>
        <position position="1"/>
    </location>
</feature>
<organism evidence="2">
    <name type="scientific">Tanacetum cinerariifolium</name>
    <name type="common">Dalmatian daisy</name>
    <name type="synonym">Chrysanthemum cinerariifolium</name>
    <dbReference type="NCBI Taxonomy" id="118510"/>
    <lineage>
        <taxon>Eukaryota</taxon>
        <taxon>Viridiplantae</taxon>
        <taxon>Streptophyta</taxon>
        <taxon>Embryophyta</taxon>
        <taxon>Tracheophyta</taxon>
        <taxon>Spermatophyta</taxon>
        <taxon>Magnoliopsida</taxon>
        <taxon>eudicotyledons</taxon>
        <taxon>Gunneridae</taxon>
        <taxon>Pentapetalae</taxon>
        <taxon>asterids</taxon>
        <taxon>campanulids</taxon>
        <taxon>Asterales</taxon>
        <taxon>Asteraceae</taxon>
        <taxon>Asteroideae</taxon>
        <taxon>Anthemideae</taxon>
        <taxon>Anthemidinae</taxon>
        <taxon>Tanacetum</taxon>
    </lineage>
</organism>
<proteinExistence type="predicted"/>
<comment type="caution">
    <text evidence="2">The sequence shown here is derived from an EMBL/GenBank/DDBJ whole genome shotgun (WGS) entry which is preliminary data.</text>
</comment>
<evidence type="ECO:0000256" key="1">
    <source>
        <dbReference type="SAM" id="MobiDB-lite"/>
    </source>
</evidence>
<accession>A0A699XYJ3</accession>
<evidence type="ECO:0000313" key="2">
    <source>
        <dbReference type="EMBL" id="GFD60804.1"/>
    </source>
</evidence>
<feature type="compositionally biased region" description="Low complexity" evidence="1">
    <location>
        <begin position="32"/>
        <end position="50"/>
    </location>
</feature>
<dbReference type="EMBL" id="BKCJ011882810">
    <property type="protein sequence ID" value="GFD60804.1"/>
    <property type="molecule type" value="Genomic_DNA"/>
</dbReference>
<protein>
    <submittedName>
        <fullName evidence="2">Uncharacterized protein</fullName>
    </submittedName>
</protein>
<reference evidence="2" key="1">
    <citation type="journal article" date="2019" name="Sci. Rep.">
        <title>Draft genome of Tanacetum cinerariifolium, the natural source of mosquito coil.</title>
        <authorList>
            <person name="Yamashiro T."/>
            <person name="Shiraishi A."/>
            <person name="Satake H."/>
            <person name="Nakayama K."/>
        </authorList>
    </citation>
    <scope>NUCLEOTIDE SEQUENCE</scope>
</reference>
<dbReference type="AlphaFoldDB" id="A0A699XYJ3"/>
<feature type="region of interest" description="Disordered" evidence="1">
    <location>
        <begin position="25"/>
        <end position="57"/>
    </location>
</feature>
<name>A0A699XYJ3_TANCI</name>
<gene>
    <name evidence="2" type="ORF">Tci_932773</name>
</gene>
<sequence>GTAGLPHPHHRRRLWRNRVELAAAGQRVSAPARRSGAAAWPHAAAATAPSAPHPGSP</sequence>